<name>A0A401J6Z9_SPHXE</name>
<dbReference type="SUPFAM" id="SSF55874">
    <property type="entry name" value="ATPase domain of HSP90 chaperone/DNA topoisomerase II/histidine kinase"/>
    <property type="match status" value="1"/>
</dbReference>
<evidence type="ECO:0000313" key="1">
    <source>
        <dbReference type="EMBL" id="GBH32364.1"/>
    </source>
</evidence>
<gene>
    <name evidence="1" type="ORF">MBESOW_P3593</name>
</gene>
<proteinExistence type="predicted"/>
<dbReference type="RefSeq" id="WP_130754291.1">
    <property type="nucleotide sequence ID" value="NZ_BBQY01000037.1"/>
</dbReference>
<organism evidence="1 2">
    <name type="scientific">Sphingobium xenophagum</name>
    <dbReference type="NCBI Taxonomy" id="121428"/>
    <lineage>
        <taxon>Bacteria</taxon>
        <taxon>Pseudomonadati</taxon>
        <taxon>Pseudomonadota</taxon>
        <taxon>Alphaproteobacteria</taxon>
        <taxon>Sphingomonadales</taxon>
        <taxon>Sphingomonadaceae</taxon>
        <taxon>Sphingobium</taxon>
    </lineage>
</organism>
<accession>A0A401J6Z9</accession>
<evidence type="ECO:0000313" key="2">
    <source>
        <dbReference type="Proteomes" id="UP000290975"/>
    </source>
</evidence>
<dbReference type="EMBL" id="BBQY01000037">
    <property type="protein sequence ID" value="GBH32364.1"/>
    <property type="molecule type" value="Genomic_DNA"/>
</dbReference>
<dbReference type="AlphaFoldDB" id="A0A401J6Z9"/>
<comment type="caution">
    <text evidence="1">The sequence shown here is derived from an EMBL/GenBank/DDBJ whole genome shotgun (WGS) entry which is preliminary data.</text>
</comment>
<sequence>MPHEQQLAIPTGHYAWICATDNGAVIPKDIADRISDPFFTTTKISEMLERSVGELVAMWTGSVVSRRSYDFTRDRMLVAATAISRDDADPQAGR</sequence>
<keyword evidence="2" id="KW-1185">Reference proteome</keyword>
<reference evidence="1 2" key="1">
    <citation type="submission" date="2014-12" db="EMBL/GenBank/DDBJ databases">
        <title>Whole genome sequencing of Sphingobium xenophagum OW59.</title>
        <authorList>
            <person name="Ohta Y."/>
            <person name="Nishi S."/>
            <person name="Hatada Y."/>
        </authorList>
    </citation>
    <scope>NUCLEOTIDE SEQUENCE [LARGE SCALE GENOMIC DNA]</scope>
    <source>
        <strain evidence="1 2">OW59</strain>
    </source>
</reference>
<dbReference type="InterPro" id="IPR036890">
    <property type="entry name" value="HATPase_C_sf"/>
</dbReference>
<dbReference type="Proteomes" id="UP000290975">
    <property type="component" value="Unassembled WGS sequence"/>
</dbReference>
<protein>
    <submittedName>
        <fullName evidence="1">Uncharacterized protein</fullName>
    </submittedName>
</protein>